<feature type="compositionally biased region" description="Basic and acidic residues" evidence="1">
    <location>
        <begin position="254"/>
        <end position="264"/>
    </location>
</feature>
<feature type="non-terminal residue" evidence="3">
    <location>
        <position position="1"/>
    </location>
</feature>
<dbReference type="Gene3D" id="3.90.79.10">
    <property type="entry name" value="Nucleoside Triphosphate Pyrophosphohydrolase"/>
    <property type="match status" value="1"/>
</dbReference>
<proteinExistence type="predicted"/>
<keyword evidence="4" id="KW-1185">Reference proteome</keyword>
<sequence length="287" mass="32253">TPFLSRCLQDLAAYKPPPRDPALVFPLSRSAAVLVALFVGRSGDIYVMLSRRAETLRTFPGDTSLPGGRYEPGDKNLEDTARREAFEEIGLPRDRHRIPLLCTLEPFPTGNHLLVTPIVVLILDPDIRPILNEPEVSALFSHPLRSFLSRTAPFDRSPLDPSDALKREYYSYRDIPWGQSLVRMHRFLTGREELGVKPVYGLTATICLHVASIGYARPPEFPMYAPSEKRLSERVAHILRNESVFIRAVEQERKDAGGRLRTRSDSQYNSDDGAKGPRSGFRTGSKL</sequence>
<name>A0A9P6DZ89_9AGAM</name>
<dbReference type="SUPFAM" id="SSF55811">
    <property type="entry name" value="Nudix"/>
    <property type="match status" value="1"/>
</dbReference>
<feature type="domain" description="Nudix hydrolase" evidence="2">
    <location>
        <begin position="28"/>
        <end position="164"/>
    </location>
</feature>
<dbReference type="PROSITE" id="PS51462">
    <property type="entry name" value="NUDIX"/>
    <property type="match status" value="1"/>
</dbReference>
<dbReference type="Pfam" id="PF00293">
    <property type="entry name" value="NUDIX"/>
    <property type="match status" value="1"/>
</dbReference>
<organism evidence="3 4">
    <name type="scientific">Hydnum rufescens UP504</name>
    <dbReference type="NCBI Taxonomy" id="1448309"/>
    <lineage>
        <taxon>Eukaryota</taxon>
        <taxon>Fungi</taxon>
        <taxon>Dikarya</taxon>
        <taxon>Basidiomycota</taxon>
        <taxon>Agaricomycotina</taxon>
        <taxon>Agaricomycetes</taxon>
        <taxon>Cantharellales</taxon>
        <taxon>Hydnaceae</taxon>
        <taxon>Hydnum</taxon>
    </lineage>
</organism>
<reference evidence="3" key="1">
    <citation type="journal article" date="2020" name="Nat. Commun.">
        <title>Large-scale genome sequencing of mycorrhizal fungi provides insights into the early evolution of symbiotic traits.</title>
        <authorList>
            <person name="Miyauchi S."/>
            <person name="Kiss E."/>
            <person name="Kuo A."/>
            <person name="Drula E."/>
            <person name="Kohler A."/>
            <person name="Sanchez-Garcia M."/>
            <person name="Morin E."/>
            <person name="Andreopoulos B."/>
            <person name="Barry K.W."/>
            <person name="Bonito G."/>
            <person name="Buee M."/>
            <person name="Carver A."/>
            <person name="Chen C."/>
            <person name="Cichocki N."/>
            <person name="Clum A."/>
            <person name="Culley D."/>
            <person name="Crous P.W."/>
            <person name="Fauchery L."/>
            <person name="Girlanda M."/>
            <person name="Hayes R.D."/>
            <person name="Keri Z."/>
            <person name="LaButti K."/>
            <person name="Lipzen A."/>
            <person name="Lombard V."/>
            <person name="Magnuson J."/>
            <person name="Maillard F."/>
            <person name="Murat C."/>
            <person name="Nolan M."/>
            <person name="Ohm R.A."/>
            <person name="Pangilinan J."/>
            <person name="Pereira M.F."/>
            <person name="Perotto S."/>
            <person name="Peter M."/>
            <person name="Pfister S."/>
            <person name="Riley R."/>
            <person name="Sitrit Y."/>
            <person name="Stielow J.B."/>
            <person name="Szollosi G."/>
            <person name="Zifcakova L."/>
            <person name="Stursova M."/>
            <person name="Spatafora J.W."/>
            <person name="Tedersoo L."/>
            <person name="Vaario L.M."/>
            <person name="Yamada A."/>
            <person name="Yan M."/>
            <person name="Wang P."/>
            <person name="Xu J."/>
            <person name="Bruns T."/>
            <person name="Baldrian P."/>
            <person name="Vilgalys R."/>
            <person name="Dunand C."/>
            <person name="Henrissat B."/>
            <person name="Grigoriev I.V."/>
            <person name="Hibbett D."/>
            <person name="Nagy L.G."/>
            <person name="Martin F.M."/>
        </authorList>
    </citation>
    <scope>NUCLEOTIDE SEQUENCE</scope>
    <source>
        <strain evidence="3">UP504</strain>
    </source>
</reference>
<dbReference type="OrthoDB" id="10260614at2759"/>
<dbReference type="Proteomes" id="UP000886523">
    <property type="component" value="Unassembled WGS sequence"/>
</dbReference>
<comment type="caution">
    <text evidence="3">The sequence shown here is derived from an EMBL/GenBank/DDBJ whole genome shotgun (WGS) entry which is preliminary data.</text>
</comment>
<accession>A0A9P6DZ89</accession>
<dbReference type="InterPro" id="IPR000086">
    <property type="entry name" value="NUDIX_hydrolase_dom"/>
</dbReference>
<evidence type="ECO:0000313" key="4">
    <source>
        <dbReference type="Proteomes" id="UP000886523"/>
    </source>
</evidence>
<protein>
    <recommendedName>
        <fullName evidence="2">Nudix hydrolase domain-containing protein</fullName>
    </recommendedName>
</protein>
<dbReference type="InterPro" id="IPR045121">
    <property type="entry name" value="CoAse"/>
</dbReference>
<evidence type="ECO:0000256" key="1">
    <source>
        <dbReference type="SAM" id="MobiDB-lite"/>
    </source>
</evidence>
<dbReference type="EMBL" id="MU128936">
    <property type="protein sequence ID" value="KAF9516774.1"/>
    <property type="molecule type" value="Genomic_DNA"/>
</dbReference>
<dbReference type="GO" id="GO:0015938">
    <property type="term" value="P:coenzyme A catabolic process"/>
    <property type="evidence" value="ECO:0007669"/>
    <property type="project" value="TreeGrafter"/>
</dbReference>
<evidence type="ECO:0000259" key="2">
    <source>
        <dbReference type="PROSITE" id="PS51462"/>
    </source>
</evidence>
<gene>
    <name evidence="3" type="ORF">BS47DRAFT_1291844</name>
</gene>
<dbReference type="PANTHER" id="PTHR12992">
    <property type="entry name" value="NUDIX HYDROLASE"/>
    <property type="match status" value="1"/>
</dbReference>
<dbReference type="PANTHER" id="PTHR12992:SF45">
    <property type="entry name" value="NUDIX HYDROLASE DOMAIN-CONTAINING PROTEIN"/>
    <property type="match status" value="1"/>
</dbReference>
<evidence type="ECO:0000313" key="3">
    <source>
        <dbReference type="EMBL" id="KAF9516774.1"/>
    </source>
</evidence>
<dbReference type="GO" id="GO:0010945">
    <property type="term" value="F:coenzyme A diphosphatase activity"/>
    <property type="evidence" value="ECO:0007669"/>
    <property type="project" value="InterPro"/>
</dbReference>
<dbReference type="CDD" id="cd03426">
    <property type="entry name" value="NUDIX_CoAse_Nudt7"/>
    <property type="match status" value="1"/>
</dbReference>
<dbReference type="AlphaFoldDB" id="A0A9P6DZ89"/>
<dbReference type="InterPro" id="IPR015797">
    <property type="entry name" value="NUDIX_hydrolase-like_dom_sf"/>
</dbReference>
<feature type="region of interest" description="Disordered" evidence="1">
    <location>
        <begin position="254"/>
        <end position="287"/>
    </location>
</feature>